<proteinExistence type="predicted"/>
<comment type="caution">
    <text evidence="2">The sequence shown here is derived from an EMBL/GenBank/DDBJ whole genome shotgun (WGS) entry which is preliminary data.</text>
</comment>
<feature type="domain" description="MnmE helical" evidence="1">
    <location>
        <begin position="1"/>
        <end position="92"/>
    </location>
</feature>
<protein>
    <submittedName>
        <fullName evidence="2">tRNA uridine-5-carboxymethylaminomethyl(34) synthesis GTPase MnmE</fullName>
    </submittedName>
</protein>
<dbReference type="EMBL" id="JADHOK010000067">
    <property type="protein sequence ID" value="MBL6762069.1"/>
    <property type="molecule type" value="Genomic_DNA"/>
</dbReference>
<name>A0A937HH41_9PROT</name>
<dbReference type="GO" id="GO:0030488">
    <property type="term" value="P:tRNA methylation"/>
    <property type="evidence" value="ECO:0007669"/>
    <property type="project" value="TreeGrafter"/>
</dbReference>
<dbReference type="InterPro" id="IPR027417">
    <property type="entry name" value="P-loop_NTPase"/>
</dbReference>
<gene>
    <name evidence="2" type="ORF">ISQ19_05165</name>
</gene>
<sequence>LSAKTGDGAEALVAALTDMVMRKAGLGENVLVTRARHASILREVIGHLDAARQAPALELAAEDLRLAQRALGRLTGAVDIEQLLDVVFADFCIGK</sequence>
<organism evidence="2 3">
    <name type="scientific">PS1 clade bacterium</name>
    <dbReference type="NCBI Taxonomy" id="2175152"/>
    <lineage>
        <taxon>Bacteria</taxon>
        <taxon>Pseudomonadati</taxon>
        <taxon>Pseudomonadota</taxon>
        <taxon>Alphaproteobacteria</taxon>
        <taxon>PS1 clade</taxon>
    </lineage>
</organism>
<dbReference type="GO" id="GO:0002098">
    <property type="term" value="P:tRNA wobble uridine modification"/>
    <property type="evidence" value="ECO:0007669"/>
    <property type="project" value="TreeGrafter"/>
</dbReference>
<dbReference type="Gene3D" id="1.20.120.430">
    <property type="entry name" value="tRNA modification GTPase MnmE domain 2"/>
    <property type="match status" value="1"/>
</dbReference>
<dbReference type="PANTHER" id="PTHR42714">
    <property type="entry name" value="TRNA MODIFICATION GTPASE GTPBP3"/>
    <property type="match status" value="1"/>
</dbReference>
<dbReference type="SUPFAM" id="SSF116878">
    <property type="entry name" value="TrmE connector domain"/>
    <property type="match status" value="1"/>
</dbReference>
<reference evidence="2" key="1">
    <citation type="submission" date="2020-10" db="EMBL/GenBank/DDBJ databases">
        <title>Microbiome of the Black Sea water column analyzed by genome centric metagenomics.</title>
        <authorList>
            <person name="Cabello-Yeves P.J."/>
            <person name="Callieri C."/>
            <person name="Picazo A."/>
            <person name="Mehrshad M."/>
            <person name="Haro-Moreno J.M."/>
            <person name="Roda-Garcia J."/>
            <person name="Dzembekova N."/>
            <person name="Slabakova V."/>
            <person name="Slabakova N."/>
            <person name="Moncheva S."/>
            <person name="Rodriguez-Valera F."/>
        </authorList>
    </citation>
    <scope>NUCLEOTIDE SEQUENCE</scope>
    <source>
        <strain evidence="2">BS307-5m-G5</strain>
    </source>
</reference>
<dbReference type="PANTHER" id="PTHR42714:SF2">
    <property type="entry name" value="TRNA MODIFICATION GTPASE GTPBP3, MITOCHONDRIAL"/>
    <property type="match status" value="1"/>
</dbReference>
<evidence type="ECO:0000313" key="2">
    <source>
        <dbReference type="EMBL" id="MBL6762069.1"/>
    </source>
</evidence>
<dbReference type="InterPro" id="IPR025867">
    <property type="entry name" value="MnmE_helical"/>
</dbReference>
<feature type="non-terminal residue" evidence="2">
    <location>
        <position position="1"/>
    </location>
</feature>
<accession>A0A937HH41</accession>
<dbReference type="Pfam" id="PF12631">
    <property type="entry name" value="MnmE_helical"/>
    <property type="match status" value="1"/>
</dbReference>
<dbReference type="InterPro" id="IPR027368">
    <property type="entry name" value="MnmE_dom2"/>
</dbReference>
<evidence type="ECO:0000259" key="1">
    <source>
        <dbReference type="Pfam" id="PF12631"/>
    </source>
</evidence>
<dbReference type="Gene3D" id="3.40.50.300">
    <property type="entry name" value="P-loop containing nucleotide triphosphate hydrolases"/>
    <property type="match status" value="1"/>
</dbReference>
<dbReference type="Proteomes" id="UP000785783">
    <property type="component" value="Unassembled WGS sequence"/>
</dbReference>
<dbReference type="GO" id="GO:0005737">
    <property type="term" value="C:cytoplasm"/>
    <property type="evidence" value="ECO:0007669"/>
    <property type="project" value="TreeGrafter"/>
</dbReference>
<evidence type="ECO:0000313" key="3">
    <source>
        <dbReference type="Proteomes" id="UP000785783"/>
    </source>
</evidence>
<dbReference type="AlphaFoldDB" id="A0A937HH41"/>